<dbReference type="AlphaFoldDB" id="A0A6N7IN65"/>
<keyword evidence="8" id="KW-0969">Cilium</keyword>
<reference evidence="8 9" key="1">
    <citation type="submission" date="2019-10" db="EMBL/GenBank/DDBJ databases">
        <title>Comparative genomics of sulfur disproportionating microorganisms.</title>
        <authorList>
            <person name="Ward L.M."/>
            <person name="Bertran E."/>
            <person name="Johnston D."/>
        </authorList>
    </citation>
    <scope>NUCLEOTIDE SEQUENCE [LARGE SCALE GENOMIC DNA]</scope>
    <source>
        <strain evidence="8 9">DSM 14055</strain>
    </source>
</reference>
<dbReference type="Pfam" id="PF06429">
    <property type="entry name" value="Flg_bbr_C"/>
    <property type="match status" value="1"/>
</dbReference>
<dbReference type="PANTHER" id="PTHR30435:SF1">
    <property type="entry name" value="FLAGELLAR HOOK PROTEIN FLGE"/>
    <property type="match status" value="1"/>
</dbReference>
<dbReference type="NCBIfam" id="TIGR03506">
    <property type="entry name" value="FlgEFG_subfam"/>
    <property type="match status" value="1"/>
</dbReference>
<dbReference type="GO" id="GO:0009425">
    <property type="term" value="C:bacterial-type flagellum basal body"/>
    <property type="evidence" value="ECO:0007669"/>
    <property type="project" value="UniProtKB-SubCell"/>
</dbReference>
<dbReference type="Pfam" id="PF00460">
    <property type="entry name" value="Flg_bb_rod"/>
    <property type="match status" value="1"/>
</dbReference>
<evidence type="ECO:0000259" key="7">
    <source>
        <dbReference type="Pfam" id="PF22692"/>
    </source>
</evidence>
<dbReference type="GO" id="GO:0005829">
    <property type="term" value="C:cytosol"/>
    <property type="evidence" value="ECO:0007669"/>
    <property type="project" value="TreeGrafter"/>
</dbReference>
<comment type="function">
    <text evidence="4">A flexible structure which links the flagellar filament to the drive apparatus in the basal body.</text>
</comment>
<dbReference type="Proteomes" id="UP000441717">
    <property type="component" value="Unassembled WGS sequence"/>
</dbReference>
<proteinExistence type="inferred from homology"/>
<dbReference type="GO" id="GO:0009424">
    <property type="term" value="C:bacterial-type flagellum hook"/>
    <property type="evidence" value="ECO:0007669"/>
    <property type="project" value="TreeGrafter"/>
</dbReference>
<comment type="subcellular location">
    <subcellularLocation>
        <location evidence="1 4">Bacterial flagellum basal body</location>
    </subcellularLocation>
</comment>
<evidence type="ECO:0000313" key="8">
    <source>
        <dbReference type="EMBL" id="MQL51426.1"/>
    </source>
</evidence>
<evidence type="ECO:0000313" key="9">
    <source>
        <dbReference type="Proteomes" id="UP000441717"/>
    </source>
</evidence>
<dbReference type="InterPro" id="IPR019776">
    <property type="entry name" value="Flagellar_basal_body_rod_CS"/>
</dbReference>
<gene>
    <name evidence="8" type="ORF">GFC01_03940</name>
</gene>
<keyword evidence="8" id="KW-0282">Flagellum</keyword>
<dbReference type="RefSeq" id="WP_152945354.1">
    <property type="nucleotide sequence ID" value="NZ_WHYR01000007.1"/>
</dbReference>
<dbReference type="PROSITE" id="PS00588">
    <property type="entry name" value="FLAGELLA_BB_ROD"/>
    <property type="match status" value="1"/>
</dbReference>
<keyword evidence="9" id="KW-1185">Reference proteome</keyword>
<dbReference type="InterPro" id="IPR037925">
    <property type="entry name" value="FlgE/F/G-like"/>
</dbReference>
<sequence>MIRSLFAGVAGMKNHQIRMDVIANNISNVNTVGFKSGRANFQDVLYQTLKSAGTSTNPAQVGLGVSLAGISNNMNPGGLQSTGRTLDLAINGDGFFKVIDPGSGKEYYTRDGVFYIDQNGYVVNSSGYRLVGEARNITSAWTNEINVDGTVTINGKLTLQGTRADGTDGESVEFTFDNIKINELKDLDALITKINAESYRSGVEVSRKTITDNTGTHHYLVFRTSSNSDTAKLTISSSNNTNPLTFNNNNSIGDVTIYGTDVTTDNSHHPFTDYIRMLNGPAASLNVSKDGLITGTDKDGNILEWKGDPSLLKNNPPVNADLLQITLYTFSNQDGLQRAAQNLFSVSKSSGPPNMGKPGSAGYGTVESGYLEMSNVDLTDEFTNMITTQRGYQASARIITVSDTMLDELINLKR</sequence>
<dbReference type="GO" id="GO:0071978">
    <property type="term" value="P:bacterial-type flagellum-dependent swarming motility"/>
    <property type="evidence" value="ECO:0007669"/>
    <property type="project" value="TreeGrafter"/>
</dbReference>
<accession>A0A6N7IN65</accession>
<dbReference type="InterPro" id="IPR053967">
    <property type="entry name" value="LlgE_F_G-like_D1"/>
</dbReference>
<feature type="domain" description="Flagellar basal body rod protein N-terminal" evidence="5">
    <location>
        <begin position="8"/>
        <end position="35"/>
    </location>
</feature>
<dbReference type="Pfam" id="PF22692">
    <property type="entry name" value="LlgE_F_G_D1"/>
    <property type="match status" value="1"/>
</dbReference>
<dbReference type="SUPFAM" id="SSF117143">
    <property type="entry name" value="Flagellar hook protein flgE"/>
    <property type="match status" value="1"/>
</dbReference>
<dbReference type="InterPro" id="IPR020013">
    <property type="entry name" value="Flagellar_FlgE/F/G"/>
</dbReference>
<evidence type="ECO:0000256" key="2">
    <source>
        <dbReference type="ARBA" id="ARBA00009677"/>
    </source>
</evidence>
<protein>
    <recommendedName>
        <fullName evidence="4">Flagellar hook protein FlgE</fullName>
    </recommendedName>
</protein>
<keyword evidence="8" id="KW-0966">Cell projection</keyword>
<evidence type="ECO:0000256" key="3">
    <source>
        <dbReference type="ARBA" id="ARBA00023143"/>
    </source>
</evidence>
<evidence type="ECO:0000256" key="1">
    <source>
        <dbReference type="ARBA" id="ARBA00004117"/>
    </source>
</evidence>
<evidence type="ECO:0000256" key="4">
    <source>
        <dbReference type="RuleBase" id="RU362116"/>
    </source>
</evidence>
<dbReference type="InterPro" id="IPR010930">
    <property type="entry name" value="Flg_bb/hook_C_dom"/>
</dbReference>
<feature type="domain" description="Flagellar hook protein FlgE/F/G-like D1" evidence="7">
    <location>
        <begin position="89"/>
        <end position="152"/>
    </location>
</feature>
<comment type="caution">
    <text evidence="8">The sequence shown here is derived from an EMBL/GenBank/DDBJ whole genome shotgun (WGS) entry which is preliminary data.</text>
</comment>
<dbReference type="InterPro" id="IPR001444">
    <property type="entry name" value="Flag_bb_rod_N"/>
</dbReference>
<evidence type="ECO:0000259" key="6">
    <source>
        <dbReference type="Pfam" id="PF06429"/>
    </source>
</evidence>
<organism evidence="8 9">
    <name type="scientific">Desulfofundulus thermobenzoicus</name>
    <dbReference type="NCBI Taxonomy" id="29376"/>
    <lineage>
        <taxon>Bacteria</taxon>
        <taxon>Bacillati</taxon>
        <taxon>Bacillota</taxon>
        <taxon>Clostridia</taxon>
        <taxon>Eubacteriales</taxon>
        <taxon>Peptococcaceae</taxon>
        <taxon>Desulfofundulus</taxon>
    </lineage>
</organism>
<comment type="similarity">
    <text evidence="2 4">Belongs to the flagella basal body rod proteins family.</text>
</comment>
<feature type="domain" description="Flagellar basal-body/hook protein C-terminal" evidence="6">
    <location>
        <begin position="368"/>
        <end position="412"/>
    </location>
</feature>
<dbReference type="PANTHER" id="PTHR30435">
    <property type="entry name" value="FLAGELLAR PROTEIN"/>
    <property type="match status" value="1"/>
</dbReference>
<name>A0A6N7IN65_9FIRM</name>
<keyword evidence="3 4" id="KW-0975">Bacterial flagellum</keyword>
<dbReference type="OrthoDB" id="9804559at2"/>
<dbReference type="EMBL" id="WHYR01000007">
    <property type="protein sequence ID" value="MQL51426.1"/>
    <property type="molecule type" value="Genomic_DNA"/>
</dbReference>
<evidence type="ECO:0000259" key="5">
    <source>
        <dbReference type="Pfam" id="PF00460"/>
    </source>
</evidence>